<organism evidence="2 3">
    <name type="scientific">Cellvibrio zantedeschiae</name>
    <dbReference type="NCBI Taxonomy" id="1237077"/>
    <lineage>
        <taxon>Bacteria</taxon>
        <taxon>Pseudomonadati</taxon>
        <taxon>Pseudomonadota</taxon>
        <taxon>Gammaproteobacteria</taxon>
        <taxon>Cellvibrionales</taxon>
        <taxon>Cellvibrionaceae</taxon>
        <taxon>Cellvibrio</taxon>
    </lineage>
</organism>
<dbReference type="Gene3D" id="3.40.190.10">
    <property type="entry name" value="Periplasmic binding protein-like II"/>
    <property type="match status" value="2"/>
</dbReference>
<evidence type="ECO:0000313" key="3">
    <source>
        <dbReference type="Proteomes" id="UP000619761"/>
    </source>
</evidence>
<dbReference type="Proteomes" id="UP000619761">
    <property type="component" value="Unassembled WGS sequence"/>
</dbReference>
<dbReference type="RefSeq" id="WP_189416295.1">
    <property type="nucleotide sequence ID" value="NZ_BMYZ01000001.1"/>
</dbReference>
<accession>A0ABQ3ATH4</accession>
<proteinExistence type="predicted"/>
<keyword evidence="1" id="KW-0732">Signal</keyword>
<keyword evidence="3" id="KW-1185">Reference proteome</keyword>
<protein>
    <recommendedName>
        <fullName evidence="4">Solute-binding protein family 3/N-terminal domain-containing protein</fullName>
    </recommendedName>
</protein>
<dbReference type="SUPFAM" id="SSF53850">
    <property type="entry name" value="Periplasmic binding protein-like II"/>
    <property type="match status" value="1"/>
</dbReference>
<gene>
    <name evidence="2" type="ORF">GCM10011613_08510</name>
</gene>
<name>A0ABQ3ATH4_9GAMM</name>
<reference evidence="3" key="1">
    <citation type="journal article" date="2019" name="Int. J. Syst. Evol. Microbiol.">
        <title>The Global Catalogue of Microorganisms (GCM) 10K type strain sequencing project: providing services to taxonomists for standard genome sequencing and annotation.</title>
        <authorList>
            <consortium name="The Broad Institute Genomics Platform"/>
            <consortium name="The Broad Institute Genome Sequencing Center for Infectious Disease"/>
            <person name="Wu L."/>
            <person name="Ma J."/>
        </authorList>
    </citation>
    <scope>NUCLEOTIDE SEQUENCE [LARGE SCALE GENOMIC DNA]</scope>
    <source>
        <strain evidence="3">KCTC 32239</strain>
    </source>
</reference>
<evidence type="ECO:0008006" key="4">
    <source>
        <dbReference type="Google" id="ProtNLM"/>
    </source>
</evidence>
<feature type="signal peptide" evidence="1">
    <location>
        <begin position="1"/>
        <end position="27"/>
    </location>
</feature>
<dbReference type="EMBL" id="BMYZ01000001">
    <property type="protein sequence ID" value="GGY66789.1"/>
    <property type="molecule type" value="Genomic_DNA"/>
</dbReference>
<feature type="chain" id="PRO_5045360756" description="Solute-binding protein family 3/N-terminal domain-containing protein" evidence="1">
    <location>
        <begin position="28"/>
        <end position="286"/>
    </location>
</feature>
<evidence type="ECO:0000256" key="1">
    <source>
        <dbReference type="SAM" id="SignalP"/>
    </source>
</evidence>
<evidence type="ECO:0000313" key="2">
    <source>
        <dbReference type="EMBL" id="GGY66789.1"/>
    </source>
</evidence>
<sequence>MPVSRTFVLVSKIIAGCLLVVSGAVCAAPQQLIISLTASHDINHEDYYFTHLLTLALAKTERQYGKIEISELPVRTVDKRLRSELIAKNIDLLWSPTSPELEAELLPVKVSLLKDLNNYRLLLIRPEMQADFSRVKTLNDLRKFTGGMSAQWIDADIMQANGLPLVKAVGYGKLFKMLAAKRFDYFSRGLYQIQTEVNFYPDLHLAIEKDLMLQYPNHVYFFVHKDNKLLAERLKVGLELAQKDGSFDQLFNSIPRYKWGMEQLKLNQRRVIHLQYLDKTPSINPK</sequence>
<comment type="caution">
    <text evidence="2">The sequence shown here is derived from an EMBL/GenBank/DDBJ whole genome shotgun (WGS) entry which is preliminary data.</text>
</comment>